<name>A0A1H4D892_9BACT</name>
<dbReference type="Proteomes" id="UP000199041">
    <property type="component" value="Unassembled WGS sequence"/>
</dbReference>
<dbReference type="RefSeq" id="WP_091401604.1">
    <property type="nucleotide sequence ID" value="NZ_FNQY01000049.1"/>
</dbReference>
<dbReference type="OrthoDB" id="1453168at2"/>
<dbReference type="EMBL" id="FNQY01000049">
    <property type="protein sequence ID" value="SEA68482.1"/>
    <property type="molecule type" value="Genomic_DNA"/>
</dbReference>
<reference evidence="1 2" key="1">
    <citation type="submission" date="2016-10" db="EMBL/GenBank/DDBJ databases">
        <authorList>
            <person name="de Groot N.N."/>
        </authorList>
    </citation>
    <scope>NUCLEOTIDE SEQUENCE [LARGE SCALE GENOMIC DNA]</scope>
    <source>
        <strain evidence="1 2">Vu-144</strain>
    </source>
</reference>
<accession>A0A1H4D892</accession>
<dbReference type="STRING" id="551991.SAMN05192529_1493"/>
<protein>
    <submittedName>
        <fullName evidence="1">Uncharacterized protein</fullName>
    </submittedName>
</protein>
<organism evidence="1 2">
    <name type="scientific">Arachidicoccus rhizosphaerae</name>
    <dbReference type="NCBI Taxonomy" id="551991"/>
    <lineage>
        <taxon>Bacteria</taxon>
        <taxon>Pseudomonadati</taxon>
        <taxon>Bacteroidota</taxon>
        <taxon>Chitinophagia</taxon>
        <taxon>Chitinophagales</taxon>
        <taxon>Chitinophagaceae</taxon>
        <taxon>Arachidicoccus</taxon>
    </lineage>
</organism>
<evidence type="ECO:0000313" key="1">
    <source>
        <dbReference type="EMBL" id="SEA68482.1"/>
    </source>
</evidence>
<evidence type="ECO:0000313" key="2">
    <source>
        <dbReference type="Proteomes" id="UP000199041"/>
    </source>
</evidence>
<keyword evidence="2" id="KW-1185">Reference proteome</keyword>
<dbReference type="AlphaFoldDB" id="A0A1H4D892"/>
<gene>
    <name evidence="1" type="ORF">SAMN05192529_1493</name>
</gene>
<proteinExistence type="predicted"/>
<sequence>MIVKLNKNQFDYLSYSLSEKQEVLKLKLKEISKENQFVLIEIDEEMADEIRDWASDELQRKGFGINYELTSEGKILEELIDLFYVE</sequence>